<comment type="similarity">
    <text evidence="1">Belongs to the ParB family.</text>
</comment>
<evidence type="ECO:0000313" key="4">
    <source>
        <dbReference type="EMBL" id="ACL60700.1"/>
    </source>
</evidence>
<dbReference type="InterPro" id="IPR004437">
    <property type="entry name" value="ParB/RepB/Spo0J"/>
</dbReference>
<evidence type="ECO:0000256" key="1">
    <source>
        <dbReference type="ARBA" id="ARBA00006295"/>
    </source>
</evidence>
<gene>
    <name evidence="4" type="ordered locus">Mnod_5872</name>
</gene>
<dbReference type="PANTHER" id="PTHR33375:SF1">
    <property type="entry name" value="CHROMOSOME-PARTITIONING PROTEIN PARB-RELATED"/>
    <property type="match status" value="1"/>
</dbReference>
<dbReference type="GO" id="GO:0005694">
    <property type="term" value="C:chromosome"/>
    <property type="evidence" value="ECO:0007669"/>
    <property type="project" value="TreeGrafter"/>
</dbReference>
<dbReference type="KEGG" id="mno:Mnod_5872"/>
<dbReference type="Pfam" id="PF02195">
    <property type="entry name" value="ParB_N"/>
    <property type="match status" value="1"/>
</dbReference>
<dbReference type="InterPro" id="IPR036086">
    <property type="entry name" value="ParB/Sulfiredoxin_sf"/>
</dbReference>
<dbReference type="InterPro" id="IPR017819">
    <property type="entry name" value="Plasmid_partition_RepB"/>
</dbReference>
<dbReference type="EMBL" id="CP001349">
    <property type="protein sequence ID" value="ACL60700.1"/>
    <property type="molecule type" value="Genomic_DNA"/>
</dbReference>
<evidence type="ECO:0000259" key="3">
    <source>
        <dbReference type="SMART" id="SM00470"/>
    </source>
</evidence>
<feature type="domain" description="ParB-like N-terminal" evidence="3">
    <location>
        <begin position="82"/>
        <end position="173"/>
    </location>
</feature>
<dbReference type="Proteomes" id="UP000008207">
    <property type="component" value="Chromosome"/>
</dbReference>
<dbReference type="STRING" id="460265.Mnod_5872"/>
<accession>B8ISQ1</accession>
<dbReference type="HOGENOM" id="CLU_069128_1_0_5"/>
<sequence>MTTRKDALRAALTARARELPLGNELGNEPETPAPEAAPAPASSPPRTAVRSGAVGAMGRALGRIASAAEEARAMVAAGDRIVDLDPALIDPSFVTDRLGSSPEEDAVLTEQIRERGQQVPILVRPHPEQAGRYQVAYGHRRLRAALALGRPVRAVVKPLTDEDLVVAQGQENSARTDLSYIERATFAVTLEDRGFERSVIMAALSMEKTQLSRLIAIGRAVPLPVVAAIGPAPKTGRPRWSALVDALGRPDAGAIIERTLAAEEFRALDSDARFARLLAALTAPERSLRDGSVTSWTNPAGRAVVRIDRTPRRTQLTVDDLAEPDFGAFLVESLPDLYAAFQARRARTRPD</sequence>
<protein>
    <submittedName>
        <fullName evidence="4">Plasmid partitioning protein RepB</fullName>
    </submittedName>
</protein>
<dbReference type="PANTHER" id="PTHR33375">
    <property type="entry name" value="CHROMOSOME-PARTITIONING PROTEIN PARB-RELATED"/>
    <property type="match status" value="1"/>
</dbReference>
<feature type="region of interest" description="Disordered" evidence="2">
    <location>
        <begin position="1"/>
        <end position="51"/>
    </location>
</feature>
<keyword evidence="5" id="KW-1185">Reference proteome</keyword>
<reference evidence="4 5" key="1">
    <citation type="submission" date="2009-01" db="EMBL/GenBank/DDBJ databases">
        <title>Complete sequence of chromosome of Methylobacterium nodulans ORS 2060.</title>
        <authorList>
            <consortium name="US DOE Joint Genome Institute"/>
            <person name="Lucas S."/>
            <person name="Copeland A."/>
            <person name="Lapidus A."/>
            <person name="Glavina del Rio T."/>
            <person name="Dalin E."/>
            <person name="Tice H."/>
            <person name="Bruce D."/>
            <person name="Goodwin L."/>
            <person name="Pitluck S."/>
            <person name="Sims D."/>
            <person name="Brettin T."/>
            <person name="Detter J.C."/>
            <person name="Han C."/>
            <person name="Larimer F."/>
            <person name="Land M."/>
            <person name="Hauser L."/>
            <person name="Kyrpides N."/>
            <person name="Ivanova N."/>
            <person name="Marx C.J."/>
            <person name="Richardson P."/>
        </authorList>
    </citation>
    <scope>NUCLEOTIDE SEQUENCE [LARGE SCALE GENOMIC DNA]</scope>
    <source>
        <strain evidence="5">LMG 21967 / CNCM I-2342 / ORS 2060</strain>
    </source>
</reference>
<dbReference type="InterPro" id="IPR011111">
    <property type="entry name" value="Plasmid_RepB"/>
</dbReference>
<dbReference type="CDD" id="cd16405">
    <property type="entry name" value="RepB_like_N"/>
    <property type="match status" value="1"/>
</dbReference>
<name>B8ISQ1_METNO</name>
<dbReference type="InterPro" id="IPR003115">
    <property type="entry name" value="ParB_N"/>
</dbReference>
<organism evidence="4 5">
    <name type="scientific">Methylobacterium nodulans (strain LMG 21967 / CNCM I-2342 / ORS 2060)</name>
    <dbReference type="NCBI Taxonomy" id="460265"/>
    <lineage>
        <taxon>Bacteria</taxon>
        <taxon>Pseudomonadati</taxon>
        <taxon>Pseudomonadota</taxon>
        <taxon>Alphaproteobacteria</taxon>
        <taxon>Hyphomicrobiales</taxon>
        <taxon>Methylobacteriaceae</taxon>
        <taxon>Methylobacterium</taxon>
    </lineage>
</organism>
<dbReference type="NCBIfam" id="TIGR03454">
    <property type="entry name" value="partition_RepB"/>
    <property type="match status" value="1"/>
</dbReference>
<dbReference type="InterPro" id="IPR037972">
    <property type="entry name" value="RepB_N"/>
</dbReference>
<dbReference type="SMART" id="SM00470">
    <property type="entry name" value="ParB"/>
    <property type="match status" value="1"/>
</dbReference>
<evidence type="ECO:0000256" key="2">
    <source>
        <dbReference type="SAM" id="MobiDB-lite"/>
    </source>
</evidence>
<dbReference type="GO" id="GO:0003677">
    <property type="term" value="F:DNA binding"/>
    <property type="evidence" value="ECO:0007669"/>
    <property type="project" value="InterPro"/>
</dbReference>
<evidence type="ECO:0000313" key="5">
    <source>
        <dbReference type="Proteomes" id="UP000008207"/>
    </source>
</evidence>
<dbReference type="Gene3D" id="3.90.1530.30">
    <property type="match status" value="1"/>
</dbReference>
<dbReference type="eggNOG" id="COG1475">
    <property type="taxonomic scope" value="Bacteria"/>
</dbReference>
<dbReference type="SUPFAM" id="SSF110849">
    <property type="entry name" value="ParB/Sulfiredoxin"/>
    <property type="match status" value="1"/>
</dbReference>
<dbReference type="SUPFAM" id="SSF109709">
    <property type="entry name" value="KorB DNA-binding domain-like"/>
    <property type="match status" value="1"/>
</dbReference>
<dbReference type="NCBIfam" id="TIGR00180">
    <property type="entry name" value="parB_part"/>
    <property type="match status" value="1"/>
</dbReference>
<dbReference type="RefSeq" id="WP_015932298.1">
    <property type="nucleotide sequence ID" value="NC_011894.1"/>
</dbReference>
<dbReference type="Pfam" id="PF07506">
    <property type="entry name" value="RepB"/>
    <property type="match status" value="1"/>
</dbReference>
<dbReference type="GO" id="GO:0007059">
    <property type="term" value="P:chromosome segregation"/>
    <property type="evidence" value="ECO:0007669"/>
    <property type="project" value="TreeGrafter"/>
</dbReference>
<dbReference type="OrthoDB" id="7908920at2"/>
<dbReference type="AlphaFoldDB" id="B8ISQ1"/>
<dbReference type="InterPro" id="IPR050336">
    <property type="entry name" value="Chromosome_partition/occlusion"/>
</dbReference>
<feature type="compositionally biased region" description="Pro residues" evidence="2">
    <location>
        <begin position="31"/>
        <end position="43"/>
    </location>
</feature>
<proteinExistence type="inferred from homology"/>